<name>A0A8C4QEF9_EPTBU</name>
<dbReference type="SMART" id="SM01196">
    <property type="entry name" value="FERM_C"/>
    <property type="match status" value="1"/>
</dbReference>
<keyword evidence="2" id="KW-1003">Cell membrane</keyword>
<dbReference type="SUPFAM" id="SSF50729">
    <property type="entry name" value="PH domain-like"/>
    <property type="match status" value="1"/>
</dbReference>
<dbReference type="InterPro" id="IPR035963">
    <property type="entry name" value="FERM_2"/>
</dbReference>
<dbReference type="InterPro" id="IPR000798">
    <property type="entry name" value="Ez/rad/moesin-like"/>
</dbReference>
<dbReference type="Gene3D" id="6.10.360.10">
    <property type="match status" value="1"/>
</dbReference>
<dbReference type="PROSITE" id="PS50057">
    <property type="entry name" value="FERM_3"/>
    <property type="match status" value="1"/>
</dbReference>
<dbReference type="InterPro" id="IPR041789">
    <property type="entry name" value="ERM_FERM_C"/>
</dbReference>
<dbReference type="Pfam" id="PF09380">
    <property type="entry name" value="FERM_C"/>
    <property type="match status" value="1"/>
</dbReference>
<keyword evidence="7" id="KW-1185">Reference proteome</keyword>
<dbReference type="CDD" id="cd13194">
    <property type="entry name" value="FERM_C_ERM"/>
    <property type="match status" value="1"/>
</dbReference>
<proteinExistence type="predicted"/>
<dbReference type="PRINTS" id="PR00935">
    <property type="entry name" value="BAND41"/>
</dbReference>
<dbReference type="SUPFAM" id="SSF47031">
    <property type="entry name" value="Second domain of FERM"/>
    <property type="match status" value="1"/>
</dbReference>
<evidence type="ECO:0000313" key="6">
    <source>
        <dbReference type="Ensembl" id="ENSEBUP00000014122.1"/>
    </source>
</evidence>
<feature type="region of interest" description="Disordered" evidence="4">
    <location>
        <begin position="316"/>
        <end position="348"/>
    </location>
</feature>
<evidence type="ECO:0000256" key="3">
    <source>
        <dbReference type="ARBA" id="ARBA00023136"/>
    </source>
</evidence>
<dbReference type="Pfam" id="PF00373">
    <property type="entry name" value="FERM_M"/>
    <property type="match status" value="1"/>
</dbReference>
<evidence type="ECO:0000256" key="4">
    <source>
        <dbReference type="SAM" id="MobiDB-lite"/>
    </source>
</evidence>
<dbReference type="Pfam" id="PF00769">
    <property type="entry name" value="ERM_C"/>
    <property type="match status" value="1"/>
</dbReference>
<comment type="subcellular location">
    <subcellularLocation>
        <location evidence="1">Cell membrane</location>
        <topology evidence="1">Peripheral membrane protein</topology>
    </subcellularLocation>
</comment>
<reference evidence="6" key="2">
    <citation type="submission" date="2025-09" db="UniProtKB">
        <authorList>
            <consortium name="Ensembl"/>
        </authorList>
    </citation>
    <scope>IDENTIFICATION</scope>
</reference>
<dbReference type="InterPro" id="IPR011259">
    <property type="entry name" value="ERM_C_dom"/>
</dbReference>
<organism evidence="6 7">
    <name type="scientific">Eptatretus burgeri</name>
    <name type="common">Inshore hagfish</name>
    <dbReference type="NCBI Taxonomy" id="7764"/>
    <lineage>
        <taxon>Eukaryota</taxon>
        <taxon>Metazoa</taxon>
        <taxon>Chordata</taxon>
        <taxon>Craniata</taxon>
        <taxon>Vertebrata</taxon>
        <taxon>Cyclostomata</taxon>
        <taxon>Myxini</taxon>
        <taxon>Myxiniformes</taxon>
        <taxon>Myxinidae</taxon>
        <taxon>Eptatretinae</taxon>
        <taxon>Eptatretus</taxon>
    </lineage>
</organism>
<dbReference type="Ensembl" id="ENSEBUT00000014699.1">
    <property type="protein sequence ID" value="ENSEBUP00000014122.1"/>
    <property type="gene ID" value="ENSEBUG00000008895.1"/>
</dbReference>
<dbReference type="Gene3D" id="1.20.80.10">
    <property type="match status" value="1"/>
</dbReference>
<dbReference type="GO" id="GO:0003779">
    <property type="term" value="F:actin binding"/>
    <property type="evidence" value="ECO:0007669"/>
    <property type="project" value="InterPro"/>
</dbReference>
<dbReference type="CDD" id="cd14473">
    <property type="entry name" value="FERM_B-lobe"/>
    <property type="match status" value="1"/>
</dbReference>
<protein>
    <recommendedName>
        <fullName evidence="5">FERM domain-containing protein</fullName>
    </recommendedName>
</protein>
<evidence type="ECO:0000256" key="2">
    <source>
        <dbReference type="ARBA" id="ARBA00022475"/>
    </source>
</evidence>
<dbReference type="InterPro" id="IPR019749">
    <property type="entry name" value="Band_41_domain"/>
</dbReference>
<evidence type="ECO:0000313" key="7">
    <source>
        <dbReference type="Proteomes" id="UP000694388"/>
    </source>
</evidence>
<dbReference type="PRINTS" id="PR00661">
    <property type="entry name" value="ERMFAMILY"/>
</dbReference>
<dbReference type="InterPro" id="IPR018980">
    <property type="entry name" value="FERM_PH-like_C"/>
</dbReference>
<dbReference type="Gene3D" id="2.30.29.30">
    <property type="entry name" value="Pleckstrin-homology domain (PH domain)/Phosphotyrosine-binding domain (PTB)"/>
    <property type="match status" value="1"/>
</dbReference>
<dbReference type="InterPro" id="IPR019748">
    <property type="entry name" value="FERM_central"/>
</dbReference>
<reference evidence="6" key="1">
    <citation type="submission" date="2025-08" db="UniProtKB">
        <authorList>
            <consortium name="Ensembl"/>
        </authorList>
    </citation>
    <scope>IDENTIFICATION</scope>
</reference>
<dbReference type="Proteomes" id="UP000694388">
    <property type="component" value="Unplaced"/>
</dbReference>
<dbReference type="PANTHER" id="PTHR23281">
    <property type="entry name" value="MERLIN/MOESIN/EZRIN/RADIXIN"/>
    <property type="match status" value="1"/>
</dbReference>
<evidence type="ECO:0000259" key="5">
    <source>
        <dbReference type="PROSITE" id="PS50057"/>
    </source>
</evidence>
<evidence type="ECO:0000256" key="1">
    <source>
        <dbReference type="ARBA" id="ARBA00004202"/>
    </source>
</evidence>
<dbReference type="InterPro" id="IPR011993">
    <property type="entry name" value="PH-like_dom_sf"/>
</dbReference>
<dbReference type="GO" id="GO:0005886">
    <property type="term" value="C:plasma membrane"/>
    <property type="evidence" value="ECO:0007669"/>
    <property type="project" value="UniProtKB-SubCell"/>
</dbReference>
<feature type="compositionally biased region" description="Basic and acidic residues" evidence="4">
    <location>
        <begin position="338"/>
        <end position="348"/>
    </location>
</feature>
<dbReference type="InterPro" id="IPR011174">
    <property type="entry name" value="ERM"/>
</dbReference>
<accession>A0A8C4QEF9</accession>
<dbReference type="InterPro" id="IPR000299">
    <property type="entry name" value="FERM_domain"/>
</dbReference>
<dbReference type="SMART" id="SM00295">
    <property type="entry name" value="B41"/>
    <property type="match status" value="1"/>
</dbReference>
<dbReference type="AlphaFoldDB" id="A0A8C4QEF9"/>
<dbReference type="InterPro" id="IPR014352">
    <property type="entry name" value="FERM/acyl-CoA-bd_prot_sf"/>
</dbReference>
<dbReference type="SUPFAM" id="SSF48678">
    <property type="entry name" value="Moesin tail domain"/>
    <property type="match status" value="1"/>
</dbReference>
<sequence>MRNHLNKYKLIKGSPHGCTKGSSCLTNLLEFYEAVSDWVDEEKAVDIVYLDFKKAFDKVPHRRLLAKVRACGVVGQVANWIANWLSDRKQGVAVGGRMSFRLFPEDVNEELIMDITQKFFFLQMLESITKDEIFCSAETCVLLASYASQELVCPLPFWSLALVFFCPRVLSQYSLTKEQWAQRVSNWHRELSRYVTVLEYLRLCQDLEMFGVAYFSIKNRRGTNLWLGIDARGLNIYEQDNKLTPKIGFPWKEIKLINYRDKKLIIKPRDQKAPDFVCFATQVWVNKQILELCSGNQQLHLKRHSSDSAEVQQMKVEAKENQTAREAERTRLKKERQRRAEAEEEKKRIETERLELEQRLKEIEQETERTKRELEEEARRAKKLQLESERAREESRRLEEEKRRAERQCSELELIAEERKKGKEELVMVGGWRNIDIPSVKSFKQQRESQMFMINHVFKLLKIQVTFALGVRSWQYPFGIFIFFPPFSKYSINGAEEAFEREEKTWREEQLEMEDLQINGEEETRLTEVEKNERIRQQLLALSAELALSRDTSRLTKLDNAHEDALQKGQDKYKTLRRIRQGNTRQRVDEFESL</sequence>
<dbReference type="Gene3D" id="1.20.5.450">
    <property type="match status" value="1"/>
</dbReference>
<dbReference type="InterPro" id="IPR008954">
    <property type="entry name" value="Moesin_tail_sf"/>
</dbReference>
<keyword evidence="3" id="KW-0472">Membrane</keyword>
<feature type="region of interest" description="Disordered" evidence="4">
    <location>
        <begin position="383"/>
        <end position="402"/>
    </location>
</feature>
<feature type="compositionally biased region" description="Basic and acidic residues" evidence="4">
    <location>
        <begin position="316"/>
        <end position="330"/>
    </location>
</feature>
<dbReference type="GeneTree" id="ENSGT01020000230354"/>
<feature type="domain" description="FERM" evidence="5">
    <location>
        <begin position="1"/>
        <end position="304"/>
    </location>
</feature>